<dbReference type="InParanoid" id="M3YCT4"/>
<reference evidence="2" key="1">
    <citation type="submission" date="2024-06" db="UniProtKB">
        <authorList>
            <consortium name="Ensembl"/>
        </authorList>
    </citation>
    <scope>IDENTIFICATION</scope>
</reference>
<sequence>MRACPVPGEPASTWERPSPVSSARRAAARSPAPLPRAQYALGSARATGLTVLAPRGCGRARGQPPEAPPRARLAPLGATVGPAPAIPAALGLEQTRGGSRSPTGSGALGRRVWAERGDAAAPKSSPILRRVRRMECKPFLKVIMNNSNISLQLKKRELNTAEISC</sequence>
<dbReference type="HOGENOM" id="CLU_136863_0_0_1"/>
<dbReference type="EMBL" id="AEYP01070362">
    <property type="status" value="NOT_ANNOTATED_CDS"/>
    <property type="molecule type" value="Genomic_DNA"/>
</dbReference>
<feature type="region of interest" description="Disordered" evidence="1">
    <location>
        <begin position="1"/>
        <end position="34"/>
    </location>
</feature>
<name>M3YCT4_MUSPF</name>
<protein>
    <submittedName>
        <fullName evidence="2">Uncharacterized protein</fullName>
    </submittedName>
</protein>
<dbReference type="Ensembl" id="ENSMPUT00000009294.1">
    <property type="protein sequence ID" value="ENSMPUP00000009141.1"/>
    <property type="gene ID" value="ENSMPUG00000009218.1"/>
</dbReference>
<dbReference type="AlphaFoldDB" id="M3YCT4"/>
<organism evidence="2">
    <name type="scientific">Mustela putorius furo</name>
    <name type="common">European domestic ferret</name>
    <name type="synonym">Mustela furo</name>
    <dbReference type="NCBI Taxonomy" id="9669"/>
    <lineage>
        <taxon>Eukaryota</taxon>
        <taxon>Metazoa</taxon>
        <taxon>Chordata</taxon>
        <taxon>Craniata</taxon>
        <taxon>Vertebrata</taxon>
        <taxon>Euteleostomi</taxon>
        <taxon>Mammalia</taxon>
        <taxon>Eutheria</taxon>
        <taxon>Laurasiatheria</taxon>
        <taxon>Carnivora</taxon>
        <taxon>Caniformia</taxon>
        <taxon>Musteloidea</taxon>
        <taxon>Mustelidae</taxon>
        <taxon>Mustelinae</taxon>
        <taxon>Mustela</taxon>
    </lineage>
</organism>
<evidence type="ECO:0000256" key="1">
    <source>
        <dbReference type="SAM" id="MobiDB-lite"/>
    </source>
</evidence>
<accession>M3YCT4</accession>
<feature type="compositionally biased region" description="Low complexity" evidence="1">
    <location>
        <begin position="16"/>
        <end position="34"/>
    </location>
</feature>
<proteinExistence type="predicted"/>
<evidence type="ECO:0000313" key="2">
    <source>
        <dbReference type="Ensembl" id="ENSMPUP00000009141.1"/>
    </source>
</evidence>